<dbReference type="Proteomes" id="UP000028582">
    <property type="component" value="Unassembled WGS sequence"/>
</dbReference>
<name>A0A081A0Q5_PHYNI</name>
<organism evidence="2 3">
    <name type="scientific">Phytophthora nicotianae P1976</name>
    <dbReference type="NCBI Taxonomy" id="1317066"/>
    <lineage>
        <taxon>Eukaryota</taxon>
        <taxon>Sar</taxon>
        <taxon>Stramenopiles</taxon>
        <taxon>Oomycota</taxon>
        <taxon>Peronosporomycetes</taxon>
        <taxon>Peronosporales</taxon>
        <taxon>Peronosporaceae</taxon>
        <taxon>Phytophthora</taxon>
    </lineage>
</organism>
<comment type="caution">
    <text evidence="2">The sequence shown here is derived from an EMBL/GenBank/DDBJ whole genome shotgun (WGS) entry which is preliminary data.</text>
</comment>
<keyword evidence="1" id="KW-0812">Transmembrane</keyword>
<keyword evidence="1" id="KW-0472">Membrane</keyword>
<dbReference type="OrthoDB" id="115747at2759"/>
<feature type="transmembrane region" description="Helical" evidence="1">
    <location>
        <begin position="36"/>
        <end position="55"/>
    </location>
</feature>
<evidence type="ECO:0000256" key="1">
    <source>
        <dbReference type="SAM" id="Phobius"/>
    </source>
</evidence>
<sequence>MALMMEELIRAAQLGGKRMMEEVSWRDLLNMSYEAGGVYPTIVGYILGGITIFFFTRCSSWISRLVPAALCSMLFLHTLHNLERKSLEWLLMVAAGTGVCCTYMQLSSLDLVREHFAFKKVVTKPNTCKKND</sequence>
<dbReference type="EMBL" id="ANJA01002064">
    <property type="protein sequence ID" value="ETO72466.1"/>
    <property type="molecule type" value="Genomic_DNA"/>
</dbReference>
<proteinExistence type="predicted"/>
<evidence type="ECO:0000313" key="2">
    <source>
        <dbReference type="EMBL" id="ETO72466.1"/>
    </source>
</evidence>
<reference evidence="2 3" key="1">
    <citation type="submission" date="2013-11" db="EMBL/GenBank/DDBJ databases">
        <title>The Genome Sequence of Phytophthora parasitica P1976.</title>
        <authorList>
            <consortium name="The Broad Institute Genomics Platform"/>
            <person name="Russ C."/>
            <person name="Tyler B."/>
            <person name="Panabieres F."/>
            <person name="Shan W."/>
            <person name="Tripathy S."/>
            <person name="Grunwald N."/>
            <person name="Machado M."/>
            <person name="Johnson C.S."/>
            <person name="Walker B."/>
            <person name="Young S."/>
            <person name="Zeng Q."/>
            <person name="Gargeya S."/>
            <person name="Fitzgerald M."/>
            <person name="Haas B."/>
            <person name="Abouelleil A."/>
            <person name="Allen A.W."/>
            <person name="Alvarado L."/>
            <person name="Arachchi H.M."/>
            <person name="Berlin A.M."/>
            <person name="Chapman S.B."/>
            <person name="Gainer-Dewar J."/>
            <person name="Goldberg J."/>
            <person name="Griggs A."/>
            <person name="Gujja S."/>
            <person name="Hansen M."/>
            <person name="Howarth C."/>
            <person name="Imamovic A."/>
            <person name="Ireland A."/>
            <person name="Larimer J."/>
            <person name="McCowan C."/>
            <person name="Murphy C."/>
            <person name="Pearson M."/>
            <person name="Poon T.W."/>
            <person name="Priest M."/>
            <person name="Roberts A."/>
            <person name="Saif S."/>
            <person name="Shea T."/>
            <person name="Sisk P."/>
            <person name="Sykes S."/>
            <person name="Wortman J."/>
            <person name="Nusbaum C."/>
            <person name="Birren B."/>
        </authorList>
    </citation>
    <scope>NUCLEOTIDE SEQUENCE [LARGE SCALE GENOMIC DNA]</scope>
    <source>
        <strain evidence="2 3">P1976</strain>
    </source>
</reference>
<accession>A0A081A0Q5</accession>
<evidence type="ECO:0000313" key="3">
    <source>
        <dbReference type="Proteomes" id="UP000028582"/>
    </source>
</evidence>
<protein>
    <submittedName>
        <fullName evidence="2">Uncharacterized protein</fullName>
    </submittedName>
</protein>
<feature type="transmembrane region" description="Helical" evidence="1">
    <location>
        <begin position="86"/>
        <end position="106"/>
    </location>
</feature>
<keyword evidence="1" id="KW-1133">Transmembrane helix</keyword>
<feature type="transmembrane region" description="Helical" evidence="1">
    <location>
        <begin position="61"/>
        <end position="79"/>
    </location>
</feature>
<gene>
    <name evidence="2" type="ORF">F444_11457</name>
</gene>
<dbReference type="AlphaFoldDB" id="A0A081A0Q5"/>